<dbReference type="OrthoDB" id="3534994at2"/>
<evidence type="ECO:0000256" key="2">
    <source>
        <dbReference type="ARBA" id="ARBA00023125"/>
    </source>
</evidence>
<dbReference type="InterPro" id="IPR000792">
    <property type="entry name" value="Tscrpt_reg_LuxR_C"/>
</dbReference>
<dbReference type="InterPro" id="IPR016032">
    <property type="entry name" value="Sig_transdc_resp-reg_C-effctor"/>
</dbReference>
<feature type="compositionally biased region" description="Low complexity" evidence="5">
    <location>
        <begin position="65"/>
        <end position="74"/>
    </location>
</feature>
<comment type="caution">
    <text evidence="4">Lacks conserved residue(s) required for the propagation of feature annotation.</text>
</comment>
<dbReference type="PROSITE" id="PS50110">
    <property type="entry name" value="RESPONSE_REGULATORY"/>
    <property type="match status" value="1"/>
</dbReference>
<dbReference type="GO" id="GO:0006355">
    <property type="term" value="P:regulation of DNA-templated transcription"/>
    <property type="evidence" value="ECO:0007669"/>
    <property type="project" value="InterPro"/>
</dbReference>
<comment type="caution">
    <text evidence="8">The sequence shown here is derived from an EMBL/GenBank/DDBJ whole genome shotgun (WGS) entry which is preliminary data.</text>
</comment>
<proteinExistence type="predicted"/>
<keyword evidence="2" id="KW-0238">DNA-binding</keyword>
<feature type="region of interest" description="Disordered" evidence="5">
    <location>
        <begin position="27"/>
        <end position="143"/>
    </location>
</feature>
<feature type="domain" description="HTH luxR-type" evidence="6">
    <location>
        <begin position="303"/>
        <end position="368"/>
    </location>
</feature>
<dbReference type="PANTHER" id="PTHR44688:SF16">
    <property type="entry name" value="DNA-BINDING TRANSCRIPTIONAL ACTIVATOR DEVR_DOSR"/>
    <property type="match status" value="1"/>
</dbReference>
<dbReference type="SMART" id="SM00421">
    <property type="entry name" value="HTH_LUXR"/>
    <property type="match status" value="1"/>
</dbReference>
<evidence type="ECO:0000256" key="5">
    <source>
        <dbReference type="SAM" id="MobiDB-lite"/>
    </source>
</evidence>
<dbReference type="Proteomes" id="UP000316639">
    <property type="component" value="Unassembled WGS sequence"/>
</dbReference>
<dbReference type="InterPro" id="IPR001789">
    <property type="entry name" value="Sig_transdc_resp-reg_receiver"/>
</dbReference>
<dbReference type="Pfam" id="PF00196">
    <property type="entry name" value="GerE"/>
    <property type="match status" value="1"/>
</dbReference>
<feature type="domain" description="Response regulatory" evidence="7">
    <location>
        <begin position="166"/>
        <end position="282"/>
    </location>
</feature>
<keyword evidence="3" id="KW-0804">Transcription</keyword>
<evidence type="ECO:0000259" key="6">
    <source>
        <dbReference type="PROSITE" id="PS50043"/>
    </source>
</evidence>
<dbReference type="GO" id="GO:0000160">
    <property type="term" value="P:phosphorelay signal transduction system"/>
    <property type="evidence" value="ECO:0007669"/>
    <property type="project" value="InterPro"/>
</dbReference>
<evidence type="ECO:0000313" key="9">
    <source>
        <dbReference type="Proteomes" id="UP000316639"/>
    </source>
</evidence>
<dbReference type="SUPFAM" id="SSF52172">
    <property type="entry name" value="CheY-like"/>
    <property type="match status" value="1"/>
</dbReference>
<dbReference type="AlphaFoldDB" id="A0A563EXW7"/>
<reference evidence="8 9" key="1">
    <citation type="submission" date="2019-07" db="EMBL/GenBank/DDBJ databases">
        <title>Lentzea xizangensis sp. nov., isolated from Qinghai-Tibetan Plateau Soils.</title>
        <authorList>
            <person name="Huang J."/>
        </authorList>
    </citation>
    <scope>NUCLEOTIDE SEQUENCE [LARGE SCALE GENOMIC DNA]</scope>
    <source>
        <strain evidence="8 9">FXJ1.1311</strain>
    </source>
</reference>
<accession>A0A563EXW7</accession>
<evidence type="ECO:0000313" key="8">
    <source>
        <dbReference type="EMBL" id="TWP52402.1"/>
    </source>
</evidence>
<dbReference type="SUPFAM" id="SSF46894">
    <property type="entry name" value="C-terminal effector domain of the bipartite response regulators"/>
    <property type="match status" value="1"/>
</dbReference>
<gene>
    <name evidence="8" type="ORF">FKR81_08680</name>
</gene>
<keyword evidence="9" id="KW-1185">Reference proteome</keyword>
<evidence type="ECO:0000256" key="3">
    <source>
        <dbReference type="ARBA" id="ARBA00023163"/>
    </source>
</evidence>
<dbReference type="PANTHER" id="PTHR44688">
    <property type="entry name" value="DNA-BINDING TRANSCRIPTIONAL ACTIVATOR DEVR_DOSR"/>
    <property type="match status" value="1"/>
</dbReference>
<evidence type="ECO:0000259" key="7">
    <source>
        <dbReference type="PROSITE" id="PS50110"/>
    </source>
</evidence>
<evidence type="ECO:0000256" key="4">
    <source>
        <dbReference type="PROSITE-ProRule" id="PRU00169"/>
    </source>
</evidence>
<dbReference type="PROSITE" id="PS50043">
    <property type="entry name" value="HTH_LUXR_2"/>
    <property type="match status" value="1"/>
</dbReference>
<dbReference type="InterPro" id="IPR011006">
    <property type="entry name" value="CheY-like_superfamily"/>
</dbReference>
<name>A0A563EXW7_9PSEU</name>
<protein>
    <submittedName>
        <fullName evidence="8">Response regulator transcription factor</fullName>
    </submittedName>
</protein>
<keyword evidence="1" id="KW-0805">Transcription regulation</keyword>
<dbReference type="CDD" id="cd06170">
    <property type="entry name" value="LuxR_C_like"/>
    <property type="match status" value="1"/>
</dbReference>
<organism evidence="8 9">
    <name type="scientific">Lentzea tibetensis</name>
    <dbReference type="NCBI Taxonomy" id="2591470"/>
    <lineage>
        <taxon>Bacteria</taxon>
        <taxon>Bacillati</taxon>
        <taxon>Actinomycetota</taxon>
        <taxon>Actinomycetes</taxon>
        <taxon>Pseudonocardiales</taxon>
        <taxon>Pseudonocardiaceae</taxon>
        <taxon>Lentzea</taxon>
    </lineage>
</organism>
<dbReference type="Gene3D" id="3.40.50.2300">
    <property type="match status" value="1"/>
</dbReference>
<dbReference type="PRINTS" id="PR00038">
    <property type="entry name" value="HTHLUXR"/>
</dbReference>
<dbReference type="GO" id="GO:0003677">
    <property type="term" value="F:DNA binding"/>
    <property type="evidence" value="ECO:0007669"/>
    <property type="project" value="UniProtKB-KW"/>
</dbReference>
<dbReference type="EMBL" id="VOBR01000005">
    <property type="protein sequence ID" value="TWP52402.1"/>
    <property type="molecule type" value="Genomic_DNA"/>
</dbReference>
<dbReference type="PROSITE" id="PS00622">
    <property type="entry name" value="HTH_LUXR_1"/>
    <property type="match status" value="1"/>
</dbReference>
<evidence type="ECO:0000256" key="1">
    <source>
        <dbReference type="ARBA" id="ARBA00023015"/>
    </source>
</evidence>
<sequence>MRRLCEEESRCRAARAARGSRRRVVRLRLPNPRRRGDGGRERQCGRARTRGHGDRGERRADGRAARTGGRHTAAGAGGAGEVHRPRDSAGRTGRGPGGPAHVVRRTAADEAAAHDTACGEHVGGRTARQASRRKRASPLRSADDVRVTAASPIAEARAHVPERRIAVALVDLVPLLRRGVQTVVTADPALVWVDAVGGARAAIELCERTGPDVVLISSRSDPGWKLCELLTRLFKELTVVALLGDEARNQEAMARARCHGVHSLVPIEADADRLIAAIRLGVDLGHFVDPHLHASVGPLRPVAITKSRPLTRRELEVLQLVAEGRTAVQIASMLGVTAETVRTHVNHVLRKLEARDRAHAVAKAFTMSLLSNESTPSG</sequence>
<feature type="compositionally biased region" description="Basic and acidic residues" evidence="5">
    <location>
        <begin position="51"/>
        <end position="64"/>
    </location>
</feature>
<feature type="compositionally biased region" description="Basic and acidic residues" evidence="5">
    <location>
        <begin position="34"/>
        <end position="44"/>
    </location>
</feature>